<dbReference type="Pfam" id="PF01268">
    <property type="entry name" value="FTHFS"/>
    <property type="match status" value="1"/>
</dbReference>
<dbReference type="UniPathway" id="UPA00193"/>
<gene>
    <name evidence="7" type="ORF">FC699_12245</name>
</gene>
<dbReference type="GO" id="GO:0035999">
    <property type="term" value="P:tetrahydrofolate interconversion"/>
    <property type="evidence" value="ECO:0007669"/>
    <property type="project" value="UniProtKB-UniPathway"/>
</dbReference>
<dbReference type="Proteomes" id="UP000305222">
    <property type="component" value="Unassembled WGS sequence"/>
</dbReference>
<name>A0A4U3B3H9_9BACI</name>
<proteinExistence type="predicted"/>
<organism evidence="7 8">
    <name type="scientific">Bacillus wiedmannii</name>
    <dbReference type="NCBI Taxonomy" id="1890302"/>
    <lineage>
        <taxon>Bacteria</taxon>
        <taxon>Bacillati</taxon>
        <taxon>Bacillota</taxon>
        <taxon>Bacilli</taxon>
        <taxon>Bacillales</taxon>
        <taxon>Bacillaceae</taxon>
        <taxon>Bacillus</taxon>
        <taxon>Bacillus cereus group</taxon>
    </lineage>
</organism>
<evidence type="ECO:0000256" key="3">
    <source>
        <dbReference type="ARBA" id="ARBA00022563"/>
    </source>
</evidence>
<evidence type="ECO:0000313" key="7">
    <source>
        <dbReference type="EMBL" id="TKI95845.1"/>
    </source>
</evidence>
<sequence>MTTTTTVKSDIEIAQEASMKKIQEIAAELNILEDELEPYGHYKGKLSLDIFKRLQDEKDGKVVLVTAINPTPAGEGKSTVTVGLGQAFNKIGKKTVIALREPSLGPTMGLKGGAAGGGFSQVVPMEDINLHFTGDIHAITTANNALAAFIDNHIQQGNTLGIDTRKIVWKRCVDLNDRALRNVVIGLGGPVQGVPREDGFDITVASEIMAVFCLATDIQDLKARLSRIVVAYNFANQPVTVKDLGVEGALTLLLKDALKPN</sequence>
<evidence type="ECO:0000256" key="1">
    <source>
        <dbReference type="ARBA" id="ARBA00004777"/>
    </source>
</evidence>
<dbReference type="AlphaFoldDB" id="A0A4U3B3H9"/>
<dbReference type="InterPro" id="IPR020628">
    <property type="entry name" value="Formate_THF_ligase_CS"/>
</dbReference>
<keyword evidence="4 7" id="KW-0436">Ligase</keyword>
<keyword evidence="3" id="KW-0554">One-carbon metabolism</keyword>
<comment type="pathway">
    <text evidence="1">One-carbon metabolism; tetrahydrofolate interconversion.</text>
</comment>
<dbReference type="InterPro" id="IPR027417">
    <property type="entry name" value="P-loop_NTPase"/>
</dbReference>
<evidence type="ECO:0000256" key="5">
    <source>
        <dbReference type="ARBA" id="ARBA00022741"/>
    </source>
</evidence>
<evidence type="ECO:0000256" key="2">
    <source>
        <dbReference type="ARBA" id="ARBA00012295"/>
    </source>
</evidence>
<dbReference type="GO" id="GO:0005524">
    <property type="term" value="F:ATP binding"/>
    <property type="evidence" value="ECO:0007669"/>
    <property type="project" value="UniProtKB-KW"/>
</dbReference>
<dbReference type="EMBL" id="SZON01000442">
    <property type="protein sequence ID" value="TKI95845.1"/>
    <property type="molecule type" value="Genomic_DNA"/>
</dbReference>
<dbReference type="SUPFAM" id="SSF52540">
    <property type="entry name" value="P-loop containing nucleoside triphosphate hydrolases"/>
    <property type="match status" value="1"/>
</dbReference>
<reference evidence="7 8" key="1">
    <citation type="journal article" date="2019" name="Environ. Microbiol.">
        <title>An active ?-lactamase is a part of an orchestrated cell wall stress resistance network of Bacillus subtilis and related rhizosphere species.</title>
        <authorList>
            <person name="Bucher T."/>
            <person name="Keren-Paz A."/>
            <person name="Hausser J."/>
            <person name="Olender T."/>
            <person name="Cytryn E."/>
            <person name="Kolodkin-Gal I."/>
        </authorList>
    </citation>
    <scope>NUCLEOTIDE SEQUENCE [LARGE SCALE GENOMIC DNA]</scope>
    <source>
        <strain evidence="7 8">I5</strain>
    </source>
</reference>
<accession>A0A4U3B3H9</accession>
<protein>
    <recommendedName>
        <fullName evidence="2">formate--tetrahydrofolate ligase</fullName>
        <ecNumber evidence="2">6.3.4.3</ecNumber>
    </recommendedName>
</protein>
<comment type="caution">
    <text evidence="7">The sequence shown here is derived from an EMBL/GenBank/DDBJ whole genome shotgun (WGS) entry which is preliminary data.</text>
</comment>
<dbReference type="Gene3D" id="3.40.50.300">
    <property type="entry name" value="P-loop containing nucleotide triphosphate hydrolases"/>
    <property type="match status" value="1"/>
</dbReference>
<evidence type="ECO:0000256" key="6">
    <source>
        <dbReference type="ARBA" id="ARBA00022840"/>
    </source>
</evidence>
<feature type="non-terminal residue" evidence="7">
    <location>
        <position position="261"/>
    </location>
</feature>
<evidence type="ECO:0000313" key="8">
    <source>
        <dbReference type="Proteomes" id="UP000305222"/>
    </source>
</evidence>
<keyword evidence="5" id="KW-0547">Nucleotide-binding</keyword>
<keyword evidence="6" id="KW-0067">ATP-binding</keyword>
<dbReference type="InterPro" id="IPR000559">
    <property type="entry name" value="Formate_THF_ligase"/>
</dbReference>
<dbReference type="PROSITE" id="PS00721">
    <property type="entry name" value="FTHFS_1"/>
    <property type="match status" value="1"/>
</dbReference>
<dbReference type="EC" id="6.3.4.3" evidence="2"/>
<dbReference type="GO" id="GO:0004329">
    <property type="term" value="F:formate-tetrahydrofolate ligase activity"/>
    <property type="evidence" value="ECO:0007669"/>
    <property type="project" value="UniProtKB-EC"/>
</dbReference>
<evidence type="ECO:0000256" key="4">
    <source>
        <dbReference type="ARBA" id="ARBA00022598"/>
    </source>
</evidence>